<dbReference type="AlphaFoldDB" id="A0A1G6N632"/>
<evidence type="ECO:0000256" key="1">
    <source>
        <dbReference type="ARBA" id="ARBA00023015"/>
    </source>
</evidence>
<dbReference type="PANTHER" id="PTHR43280:SF2">
    <property type="entry name" value="HTH-TYPE TRANSCRIPTIONAL REGULATOR EXSA"/>
    <property type="match status" value="1"/>
</dbReference>
<organism evidence="5 6">
    <name type="scientific">Pelagirhabdus alkalitolerans</name>
    <dbReference type="NCBI Taxonomy" id="1612202"/>
    <lineage>
        <taxon>Bacteria</taxon>
        <taxon>Bacillati</taxon>
        <taxon>Bacillota</taxon>
        <taxon>Bacilli</taxon>
        <taxon>Bacillales</taxon>
        <taxon>Bacillaceae</taxon>
        <taxon>Pelagirhabdus</taxon>
    </lineage>
</organism>
<gene>
    <name evidence="5" type="ORF">SAMN05421734_11425</name>
</gene>
<dbReference type="Gene3D" id="1.10.10.60">
    <property type="entry name" value="Homeodomain-like"/>
    <property type="match status" value="2"/>
</dbReference>
<reference evidence="6" key="1">
    <citation type="submission" date="2016-09" db="EMBL/GenBank/DDBJ databases">
        <authorList>
            <person name="Varghese N."/>
            <person name="Submissions S."/>
        </authorList>
    </citation>
    <scope>NUCLEOTIDE SEQUENCE [LARGE SCALE GENOMIC DNA]</scope>
    <source>
        <strain evidence="6">S5</strain>
    </source>
</reference>
<keyword evidence="1" id="KW-0805">Transcription regulation</keyword>
<evidence type="ECO:0000256" key="2">
    <source>
        <dbReference type="ARBA" id="ARBA00023125"/>
    </source>
</evidence>
<evidence type="ECO:0000313" key="6">
    <source>
        <dbReference type="Proteomes" id="UP000242949"/>
    </source>
</evidence>
<dbReference type="InterPro" id="IPR018060">
    <property type="entry name" value="HTH_AraC"/>
</dbReference>
<dbReference type="GO" id="GO:0043565">
    <property type="term" value="F:sequence-specific DNA binding"/>
    <property type="evidence" value="ECO:0007669"/>
    <property type="project" value="InterPro"/>
</dbReference>
<feature type="domain" description="HTH araC/xylS-type" evidence="4">
    <location>
        <begin position="175"/>
        <end position="272"/>
    </location>
</feature>
<evidence type="ECO:0000256" key="3">
    <source>
        <dbReference type="ARBA" id="ARBA00023163"/>
    </source>
</evidence>
<proteinExistence type="predicted"/>
<accession>A0A1G6N632</accession>
<evidence type="ECO:0000313" key="5">
    <source>
        <dbReference type="EMBL" id="SDC62884.1"/>
    </source>
</evidence>
<protein>
    <submittedName>
        <fullName evidence="5">AraC-type DNA-binding protein</fullName>
    </submittedName>
</protein>
<dbReference type="PANTHER" id="PTHR43280">
    <property type="entry name" value="ARAC-FAMILY TRANSCRIPTIONAL REGULATOR"/>
    <property type="match status" value="1"/>
</dbReference>
<dbReference type="GO" id="GO:0003700">
    <property type="term" value="F:DNA-binding transcription factor activity"/>
    <property type="evidence" value="ECO:0007669"/>
    <property type="project" value="InterPro"/>
</dbReference>
<dbReference type="Gene3D" id="2.60.120.10">
    <property type="entry name" value="Jelly Rolls"/>
    <property type="match status" value="1"/>
</dbReference>
<dbReference type="PROSITE" id="PS01124">
    <property type="entry name" value="HTH_ARAC_FAMILY_2"/>
    <property type="match status" value="1"/>
</dbReference>
<evidence type="ECO:0000259" key="4">
    <source>
        <dbReference type="PROSITE" id="PS01124"/>
    </source>
</evidence>
<dbReference type="InterPro" id="IPR009057">
    <property type="entry name" value="Homeodomain-like_sf"/>
</dbReference>
<keyword evidence="6" id="KW-1185">Reference proteome</keyword>
<dbReference type="SUPFAM" id="SSF46689">
    <property type="entry name" value="Homeodomain-like"/>
    <property type="match status" value="1"/>
</dbReference>
<dbReference type="SMART" id="SM00342">
    <property type="entry name" value="HTH_ARAC"/>
    <property type="match status" value="1"/>
</dbReference>
<dbReference type="Proteomes" id="UP000242949">
    <property type="component" value="Unassembled WGS sequence"/>
</dbReference>
<dbReference type="InterPro" id="IPR011051">
    <property type="entry name" value="RmlC_Cupin_sf"/>
</dbReference>
<dbReference type="Pfam" id="PF12833">
    <property type="entry name" value="HTH_18"/>
    <property type="match status" value="1"/>
</dbReference>
<name>A0A1G6N632_9BACI</name>
<dbReference type="SUPFAM" id="SSF51182">
    <property type="entry name" value="RmlC-like cupins"/>
    <property type="match status" value="1"/>
</dbReference>
<dbReference type="EMBL" id="FMYI01000014">
    <property type="protein sequence ID" value="SDC62884.1"/>
    <property type="molecule type" value="Genomic_DNA"/>
</dbReference>
<dbReference type="InterPro" id="IPR014710">
    <property type="entry name" value="RmlC-like_jellyroll"/>
</dbReference>
<keyword evidence="2 5" id="KW-0238">DNA-binding</keyword>
<sequence length="276" mass="32950">MNEVKIPTDKMILISEMNKMTDPSGRFTHPKRLMEHMHVFLFVESGEIEVIEDEVTYNLKQGNYLFLKAGIKHEGKKRYQEGTTWFYVHFFKEPTENLEEYQFHQDKSIMPKSDFQKALTLPKQGDLEDVDRLKFTSLFKTKNAHPLKQSLYLYDFFIDLYQQNKQTNKYDDLIISVQQWIKQNPHHVTSDALSEYFNLNYAYLSTLFKQITHQTIKHYQNACRIEQAIQLFNETNANVSEVSDQLHFANPYYFSRVFKKQTGMSPSEYINRRYKM</sequence>
<keyword evidence="3" id="KW-0804">Transcription</keyword>
<dbReference type="STRING" id="1612202.SAMN05421734_11425"/>